<keyword evidence="3" id="KW-1185">Reference proteome</keyword>
<keyword evidence="1" id="KW-0732">Signal</keyword>
<evidence type="ECO:0000313" key="2">
    <source>
        <dbReference type="EMBL" id="KAE8148094.1"/>
    </source>
</evidence>
<name>A0A5N6TP54_ASPAV</name>
<accession>A0A5N6TP54</accession>
<evidence type="ECO:0000256" key="1">
    <source>
        <dbReference type="SAM" id="SignalP"/>
    </source>
</evidence>
<feature type="signal peptide" evidence="1">
    <location>
        <begin position="1"/>
        <end position="19"/>
    </location>
</feature>
<sequence>MHLSLPSFLLLLTPVIATAQSSATIQDALRPRNWDIRLLKKGCNPDSANFDLSLFHAQGLNEQTCDDLSTARLNFSAVDTVSWKSPGTTSYDLCMYADGGCSANVGEIRGGWGVCVPFSGWRGWKVVGKDEEC</sequence>
<dbReference type="EMBL" id="ML742175">
    <property type="protein sequence ID" value="KAE8148094.1"/>
    <property type="molecule type" value="Genomic_DNA"/>
</dbReference>
<protein>
    <submittedName>
        <fullName evidence="2">Uncharacterized protein</fullName>
    </submittedName>
</protein>
<dbReference type="Proteomes" id="UP000325780">
    <property type="component" value="Unassembled WGS sequence"/>
</dbReference>
<evidence type="ECO:0000313" key="3">
    <source>
        <dbReference type="Proteomes" id="UP000325780"/>
    </source>
</evidence>
<feature type="chain" id="PRO_5024804577" evidence="1">
    <location>
        <begin position="20"/>
        <end position="133"/>
    </location>
</feature>
<gene>
    <name evidence="2" type="ORF">BDV25DRAFT_22754</name>
</gene>
<reference evidence="2 3" key="1">
    <citation type="submission" date="2019-04" db="EMBL/GenBank/DDBJ databases">
        <title>Friends and foes A comparative genomics study of 23 Aspergillus species from section Flavi.</title>
        <authorList>
            <consortium name="DOE Joint Genome Institute"/>
            <person name="Kjaerbolling I."/>
            <person name="Vesth T."/>
            <person name="Frisvad J.C."/>
            <person name="Nybo J.L."/>
            <person name="Theobald S."/>
            <person name="Kildgaard S."/>
            <person name="Isbrandt T."/>
            <person name="Kuo A."/>
            <person name="Sato A."/>
            <person name="Lyhne E.K."/>
            <person name="Kogle M.E."/>
            <person name="Wiebenga A."/>
            <person name="Kun R.S."/>
            <person name="Lubbers R.J."/>
            <person name="Makela M.R."/>
            <person name="Barry K."/>
            <person name="Chovatia M."/>
            <person name="Clum A."/>
            <person name="Daum C."/>
            <person name="Haridas S."/>
            <person name="He G."/>
            <person name="LaButti K."/>
            <person name="Lipzen A."/>
            <person name="Mondo S."/>
            <person name="Riley R."/>
            <person name="Salamov A."/>
            <person name="Simmons B.A."/>
            <person name="Magnuson J.K."/>
            <person name="Henrissat B."/>
            <person name="Mortensen U.H."/>
            <person name="Larsen T.O."/>
            <person name="Devries R.P."/>
            <person name="Grigoriev I.V."/>
            <person name="Machida M."/>
            <person name="Baker S.E."/>
            <person name="Andersen M.R."/>
        </authorList>
    </citation>
    <scope>NUCLEOTIDE SEQUENCE [LARGE SCALE GENOMIC DNA]</scope>
    <source>
        <strain evidence="2 3">IBT 18842</strain>
    </source>
</reference>
<dbReference type="AlphaFoldDB" id="A0A5N6TP54"/>
<proteinExistence type="predicted"/>
<organism evidence="2 3">
    <name type="scientific">Aspergillus avenaceus</name>
    <dbReference type="NCBI Taxonomy" id="36643"/>
    <lineage>
        <taxon>Eukaryota</taxon>
        <taxon>Fungi</taxon>
        <taxon>Dikarya</taxon>
        <taxon>Ascomycota</taxon>
        <taxon>Pezizomycotina</taxon>
        <taxon>Eurotiomycetes</taxon>
        <taxon>Eurotiomycetidae</taxon>
        <taxon>Eurotiales</taxon>
        <taxon>Aspergillaceae</taxon>
        <taxon>Aspergillus</taxon>
        <taxon>Aspergillus subgen. Circumdati</taxon>
    </lineage>
</organism>
<dbReference type="OrthoDB" id="4338083at2759"/>